<keyword evidence="5 7" id="KW-1133">Transmembrane helix</keyword>
<reference evidence="8" key="1">
    <citation type="submission" date="2019-12" db="EMBL/GenBank/DDBJ databases">
        <title>Genome sequence of Babesia ovis.</title>
        <authorList>
            <person name="Yamagishi J."/>
            <person name="Sevinc F."/>
            <person name="Xuan X."/>
        </authorList>
    </citation>
    <scope>NUCLEOTIDE SEQUENCE</scope>
    <source>
        <strain evidence="8">Selcuk</strain>
    </source>
</reference>
<dbReference type="InterPro" id="IPR007599">
    <property type="entry name" value="DER1"/>
</dbReference>
<dbReference type="InterPro" id="IPR035952">
    <property type="entry name" value="Rhomboid-like_sf"/>
</dbReference>
<dbReference type="Pfam" id="PF04511">
    <property type="entry name" value="DER1"/>
    <property type="match status" value="1"/>
</dbReference>
<name>A0A9W5TCQ2_BABOV</name>
<feature type="transmembrane region" description="Helical" evidence="7">
    <location>
        <begin position="127"/>
        <end position="148"/>
    </location>
</feature>
<comment type="caution">
    <text evidence="8">The sequence shown here is derived from an EMBL/GenBank/DDBJ whole genome shotgun (WGS) entry which is preliminary data.</text>
</comment>
<organism evidence="8 9">
    <name type="scientific">Babesia ovis</name>
    <dbReference type="NCBI Taxonomy" id="5869"/>
    <lineage>
        <taxon>Eukaryota</taxon>
        <taxon>Sar</taxon>
        <taxon>Alveolata</taxon>
        <taxon>Apicomplexa</taxon>
        <taxon>Aconoidasida</taxon>
        <taxon>Piroplasmida</taxon>
        <taxon>Babesiidae</taxon>
        <taxon>Babesia</taxon>
    </lineage>
</organism>
<evidence type="ECO:0000313" key="8">
    <source>
        <dbReference type="EMBL" id="GFE55276.1"/>
    </source>
</evidence>
<dbReference type="GO" id="GO:0005789">
    <property type="term" value="C:endoplasmic reticulum membrane"/>
    <property type="evidence" value="ECO:0007669"/>
    <property type="project" value="UniProtKB-SubCell"/>
</dbReference>
<keyword evidence="6 7" id="KW-0472">Membrane</keyword>
<keyword evidence="9" id="KW-1185">Reference proteome</keyword>
<dbReference type="SUPFAM" id="SSF144091">
    <property type="entry name" value="Rhomboid-like"/>
    <property type="match status" value="1"/>
</dbReference>
<accession>A0A9W5TCQ2</accession>
<evidence type="ECO:0000256" key="7">
    <source>
        <dbReference type="RuleBase" id="RU363059"/>
    </source>
</evidence>
<evidence type="ECO:0000256" key="4">
    <source>
        <dbReference type="ARBA" id="ARBA00022824"/>
    </source>
</evidence>
<evidence type="ECO:0000256" key="6">
    <source>
        <dbReference type="ARBA" id="ARBA00023136"/>
    </source>
</evidence>
<evidence type="ECO:0000256" key="1">
    <source>
        <dbReference type="ARBA" id="ARBA00004477"/>
    </source>
</evidence>
<comment type="subcellular location">
    <subcellularLocation>
        <location evidence="1 7">Endoplasmic reticulum membrane</location>
        <topology evidence="1 7">Multi-pass membrane protein</topology>
    </subcellularLocation>
</comment>
<keyword evidence="4 7" id="KW-0256">Endoplasmic reticulum</keyword>
<protein>
    <recommendedName>
        <fullName evidence="7">Derlin</fullName>
    </recommendedName>
</protein>
<dbReference type="EMBL" id="BLIY01000018">
    <property type="protein sequence ID" value="GFE55276.1"/>
    <property type="molecule type" value="Genomic_DNA"/>
</dbReference>
<dbReference type="PANTHER" id="PTHR11009">
    <property type="entry name" value="DER1-LIKE PROTEIN, DERLIN"/>
    <property type="match status" value="1"/>
</dbReference>
<comment type="function">
    <text evidence="7">May be involved in the degradation of misfolded endoplasmic reticulum (ER) luminal proteins.</text>
</comment>
<dbReference type="Gene3D" id="1.20.1540.10">
    <property type="entry name" value="Rhomboid-like"/>
    <property type="match status" value="1"/>
</dbReference>
<evidence type="ECO:0000313" key="9">
    <source>
        <dbReference type="Proteomes" id="UP001057455"/>
    </source>
</evidence>
<evidence type="ECO:0000256" key="3">
    <source>
        <dbReference type="ARBA" id="ARBA00022692"/>
    </source>
</evidence>
<evidence type="ECO:0000256" key="2">
    <source>
        <dbReference type="ARBA" id="ARBA00008917"/>
    </source>
</evidence>
<gene>
    <name evidence="8" type="ORF">BaOVIS_026800</name>
</gene>
<dbReference type="AlphaFoldDB" id="A0A9W5TCQ2"/>
<sequence>MAVVPNDSAMVPAENGNKWSLSSFMDSREHWWISRYIKAIQRVPPVTATYVALSTVMALLSWGFNDNYPLEVLQFDLQRLKRGELWRLFTPFLNFGQLWLAHLFMAQSVALYMASVEIAHCSRPEKFVEFMAFGSAFLSMCGLAEALVGRQDNTLSSGAYHLHTYVLYYWSRLNEGSVVNCFDMFDLPAESVPVLFLLQNYLLYREFYVSDIAAIAAAHFYFYFLSNSNVVWPLTLLDKVGFKKLYQRFNNEISR</sequence>
<feature type="transmembrane region" description="Helical" evidence="7">
    <location>
        <begin position="43"/>
        <end position="64"/>
    </location>
</feature>
<dbReference type="OrthoDB" id="1716531at2759"/>
<feature type="transmembrane region" description="Helical" evidence="7">
    <location>
        <begin position="95"/>
        <end position="115"/>
    </location>
</feature>
<dbReference type="GO" id="GO:0006950">
    <property type="term" value="P:response to stress"/>
    <property type="evidence" value="ECO:0007669"/>
    <property type="project" value="UniProtKB-ARBA"/>
</dbReference>
<evidence type="ECO:0000256" key="5">
    <source>
        <dbReference type="ARBA" id="ARBA00022989"/>
    </source>
</evidence>
<dbReference type="Proteomes" id="UP001057455">
    <property type="component" value="Unassembled WGS sequence"/>
</dbReference>
<keyword evidence="3 7" id="KW-0812">Transmembrane</keyword>
<comment type="similarity">
    <text evidence="2 7">Belongs to the derlin family.</text>
</comment>
<proteinExistence type="inferred from homology"/>
<feature type="transmembrane region" description="Helical" evidence="7">
    <location>
        <begin position="207"/>
        <end position="225"/>
    </location>
</feature>